<proteinExistence type="predicted"/>
<organism evidence="1">
    <name type="scientific">Anguilla anguilla</name>
    <name type="common">European freshwater eel</name>
    <name type="synonym">Muraena anguilla</name>
    <dbReference type="NCBI Taxonomy" id="7936"/>
    <lineage>
        <taxon>Eukaryota</taxon>
        <taxon>Metazoa</taxon>
        <taxon>Chordata</taxon>
        <taxon>Craniata</taxon>
        <taxon>Vertebrata</taxon>
        <taxon>Euteleostomi</taxon>
        <taxon>Actinopterygii</taxon>
        <taxon>Neopterygii</taxon>
        <taxon>Teleostei</taxon>
        <taxon>Anguilliformes</taxon>
        <taxon>Anguillidae</taxon>
        <taxon>Anguilla</taxon>
    </lineage>
</organism>
<protein>
    <submittedName>
        <fullName evidence="1">Uncharacterized protein</fullName>
    </submittedName>
</protein>
<dbReference type="EMBL" id="GBXM01079128">
    <property type="protein sequence ID" value="JAH29449.1"/>
    <property type="molecule type" value="Transcribed_RNA"/>
</dbReference>
<accession>A0A0E9RK34</accession>
<dbReference type="AlphaFoldDB" id="A0A0E9RK34"/>
<sequence>MVALSTQLKHSVNAFYLRKIIVMFLDFQLIRIMVRMNKPFHSHHVIWQQSHNNVILDNLFNVKYSSFTIF</sequence>
<reference evidence="1" key="2">
    <citation type="journal article" date="2015" name="Fish Shellfish Immunol.">
        <title>Early steps in the European eel (Anguilla anguilla)-Vibrio vulnificus interaction in the gills: Role of the RtxA13 toxin.</title>
        <authorList>
            <person name="Callol A."/>
            <person name="Pajuelo D."/>
            <person name="Ebbesson L."/>
            <person name="Teles M."/>
            <person name="MacKenzie S."/>
            <person name="Amaro C."/>
        </authorList>
    </citation>
    <scope>NUCLEOTIDE SEQUENCE</scope>
</reference>
<evidence type="ECO:0000313" key="1">
    <source>
        <dbReference type="EMBL" id="JAH29449.1"/>
    </source>
</evidence>
<reference evidence="1" key="1">
    <citation type="submission" date="2014-11" db="EMBL/GenBank/DDBJ databases">
        <authorList>
            <person name="Amaro Gonzalez C."/>
        </authorList>
    </citation>
    <scope>NUCLEOTIDE SEQUENCE</scope>
</reference>
<name>A0A0E9RK34_ANGAN</name>